<dbReference type="AlphaFoldDB" id="A0A517XXX9"/>
<dbReference type="PROSITE" id="PS01143">
    <property type="entry name" value="RIBOSOMAL_L31"/>
    <property type="match status" value="1"/>
</dbReference>
<dbReference type="PANTHER" id="PTHR33280:SF1">
    <property type="entry name" value="LARGE RIBOSOMAL SUBUNIT PROTEIN BL31C"/>
    <property type="match status" value="1"/>
</dbReference>
<dbReference type="EMBL" id="CP036273">
    <property type="protein sequence ID" value="QDU22346.1"/>
    <property type="molecule type" value="Genomic_DNA"/>
</dbReference>
<dbReference type="InterPro" id="IPR002150">
    <property type="entry name" value="Ribosomal_bL31"/>
</dbReference>
<dbReference type="RefSeq" id="WP_145242011.1">
    <property type="nucleotide sequence ID" value="NZ_CP036273.1"/>
</dbReference>
<dbReference type="NCBIfam" id="TIGR00105">
    <property type="entry name" value="L31"/>
    <property type="match status" value="1"/>
</dbReference>
<dbReference type="OrthoDB" id="9803251at2"/>
<dbReference type="GO" id="GO:0006412">
    <property type="term" value="P:translation"/>
    <property type="evidence" value="ECO:0007669"/>
    <property type="project" value="UniProtKB-UniRule"/>
</dbReference>
<protein>
    <recommendedName>
        <fullName evidence="5">Large ribosomal subunit protein bL31B</fullName>
    </recommendedName>
</protein>
<dbReference type="HAMAP" id="MF_00502">
    <property type="entry name" value="Ribosomal_bL31_2"/>
    <property type="match status" value="1"/>
</dbReference>
<dbReference type="Gene3D" id="4.10.830.30">
    <property type="entry name" value="Ribosomal protein L31"/>
    <property type="match status" value="1"/>
</dbReference>
<dbReference type="InterPro" id="IPR027493">
    <property type="entry name" value="Ribosomal_bL31_B"/>
</dbReference>
<comment type="similarity">
    <text evidence="1 5">Belongs to the bacterial ribosomal protein bL31 family. Type B subfamily.</text>
</comment>
<dbReference type="KEGG" id="uli:ETAA1_43240"/>
<evidence type="ECO:0000256" key="2">
    <source>
        <dbReference type="ARBA" id="ARBA00011838"/>
    </source>
</evidence>
<evidence type="ECO:0000313" key="7">
    <source>
        <dbReference type="Proteomes" id="UP000319576"/>
    </source>
</evidence>
<proteinExistence type="inferred from homology"/>
<evidence type="ECO:0000256" key="3">
    <source>
        <dbReference type="ARBA" id="ARBA00022980"/>
    </source>
</evidence>
<evidence type="ECO:0000256" key="5">
    <source>
        <dbReference type="HAMAP-Rule" id="MF_00502"/>
    </source>
</evidence>
<gene>
    <name evidence="5 6" type="primary">rpmE2</name>
    <name evidence="6" type="ORF">ETAA1_43240</name>
</gene>
<dbReference type="PRINTS" id="PR01249">
    <property type="entry name" value="RIBOSOMALL31"/>
</dbReference>
<dbReference type="GO" id="GO:1990904">
    <property type="term" value="C:ribonucleoprotein complex"/>
    <property type="evidence" value="ECO:0007669"/>
    <property type="project" value="UniProtKB-KW"/>
</dbReference>
<dbReference type="InterPro" id="IPR034704">
    <property type="entry name" value="Ribosomal_bL28/bL31-like_sf"/>
</dbReference>
<keyword evidence="3 5" id="KW-0689">Ribosomal protein</keyword>
<dbReference type="Pfam" id="PF01197">
    <property type="entry name" value="Ribosomal_L31"/>
    <property type="match status" value="1"/>
</dbReference>
<reference evidence="6 7" key="1">
    <citation type="submission" date="2019-02" db="EMBL/GenBank/DDBJ databases">
        <title>Deep-cultivation of Planctomycetes and their phenomic and genomic characterization uncovers novel biology.</title>
        <authorList>
            <person name="Wiegand S."/>
            <person name="Jogler M."/>
            <person name="Boedeker C."/>
            <person name="Pinto D."/>
            <person name="Vollmers J."/>
            <person name="Rivas-Marin E."/>
            <person name="Kohn T."/>
            <person name="Peeters S.H."/>
            <person name="Heuer A."/>
            <person name="Rast P."/>
            <person name="Oberbeckmann S."/>
            <person name="Bunk B."/>
            <person name="Jeske O."/>
            <person name="Meyerdierks A."/>
            <person name="Storesund J.E."/>
            <person name="Kallscheuer N."/>
            <person name="Luecker S."/>
            <person name="Lage O.M."/>
            <person name="Pohl T."/>
            <person name="Merkel B.J."/>
            <person name="Hornburger P."/>
            <person name="Mueller R.-W."/>
            <person name="Bruemmer F."/>
            <person name="Labrenz M."/>
            <person name="Spormann A.M."/>
            <person name="Op den Camp H."/>
            <person name="Overmann J."/>
            <person name="Amann R."/>
            <person name="Jetten M.S.M."/>
            <person name="Mascher T."/>
            <person name="Medema M.H."/>
            <person name="Devos D.P."/>
            <person name="Kaster A.-K."/>
            <person name="Ovreas L."/>
            <person name="Rohde M."/>
            <person name="Galperin M.Y."/>
            <person name="Jogler C."/>
        </authorList>
    </citation>
    <scope>NUCLEOTIDE SEQUENCE [LARGE SCALE GENOMIC DNA]</scope>
    <source>
        <strain evidence="6 7">ETA_A1</strain>
    </source>
</reference>
<evidence type="ECO:0000256" key="1">
    <source>
        <dbReference type="ARBA" id="ARBA00008196"/>
    </source>
</evidence>
<dbReference type="GO" id="GO:0003735">
    <property type="term" value="F:structural constituent of ribosome"/>
    <property type="evidence" value="ECO:0007669"/>
    <property type="project" value="InterPro"/>
</dbReference>
<accession>A0A517XXX9</accession>
<evidence type="ECO:0000313" key="6">
    <source>
        <dbReference type="EMBL" id="QDU22346.1"/>
    </source>
</evidence>
<keyword evidence="4 5" id="KW-0687">Ribonucleoprotein</keyword>
<dbReference type="PANTHER" id="PTHR33280">
    <property type="entry name" value="50S RIBOSOMAL PROTEIN L31, CHLOROPLASTIC"/>
    <property type="match status" value="1"/>
</dbReference>
<dbReference type="NCBIfam" id="NF002462">
    <property type="entry name" value="PRK01678.1"/>
    <property type="match status" value="1"/>
</dbReference>
<sequence>MKKGIHPNYRAVVFHDVSANVSILTRSCVETDETVKHTDGNEYPLYKVEISSASHPFFTGKMKFVDTTGRVEKFQNKYKKVGYGQKK</sequence>
<organism evidence="6 7">
    <name type="scientific">Urbifossiella limnaea</name>
    <dbReference type="NCBI Taxonomy" id="2528023"/>
    <lineage>
        <taxon>Bacteria</taxon>
        <taxon>Pseudomonadati</taxon>
        <taxon>Planctomycetota</taxon>
        <taxon>Planctomycetia</taxon>
        <taxon>Gemmatales</taxon>
        <taxon>Gemmataceae</taxon>
        <taxon>Urbifossiella</taxon>
    </lineage>
</organism>
<dbReference type="InterPro" id="IPR042105">
    <property type="entry name" value="Ribosomal_bL31_sf"/>
</dbReference>
<dbReference type="SUPFAM" id="SSF143800">
    <property type="entry name" value="L28p-like"/>
    <property type="match status" value="1"/>
</dbReference>
<evidence type="ECO:0000256" key="4">
    <source>
        <dbReference type="ARBA" id="ARBA00023274"/>
    </source>
</evidence>
<comment type="subunit">
    <text evidence="2 5">Part of the 50S ribosomal subunit.</text>
</comment>
<dbReference type="GO" id="GO:0005840">
    <property type="term" value="C:ribosome"/>
    <property type="evidence" value="ECO:0007669"/>
    <property type="project" value="UniProtKB-KW"/>
</dbReference>
<keyword evidence="7" id="KW-1185">Reference proteome</keyword>
<dbReference type="Proteomes" id="UP000319576">
    <property type="component" value="Chromosome"/>
</dbReference>
<name>A0A517XXX9_9BACT</name>